<feature type="compositionally biased region" description="Low complexity" evidence="1">
    <location>
        <begin position="335"/>
        <end position="354"/>
    </location>
</feature>
<organism evidence="2 3">
    <name type="scientific">Rhizophlyctis rosea</name>
    <dbReference type="NCBI Taxonomy" id="64517"/>
    <lineage>
        <taxon>Eukaryota</taxon>
        <taxon>Fungi</taxon>
        <taxon>Fungi incertae sedis</taxon>
        <taxon>Chytridiomycota</taxon>
        <taxon>Chytridiomycota incertae sedis</taxon>
        <taxon>Chytridiomycetes</taxon>
        <taxon>Rhizophlyctidales</taxon>
        <taxon>Rhizophlyctidaceae</taxon>
        <taxon>Rhizophlyctis</taxon>
    </lineage>
</organism>
<gene>
    <name evidence="2" type="ORF">HK097_011050</name>
</gene>
<feature type="region of interest" description="Disordered" evidence="1">
    <location>
        <begin position="188"/>
        <end position="207"/>
    </location>
</feature>
<accession>A0AAD5SP13</accession>
<proteinExistence type="predicted"/>
<dbReference type="EMBL" id="JADGJD010000088">
    <property type="protein sequence ID" value="KAJ3055249.1"/>
    <property type="molecule type" value="Genomic_DNA"/>
</dbReference>
<evidence type="ECO:0000256" key="1">
    <source>
        <dbReference type="SAM" id="MobiDB-lite"/>
    </source>
</evidence>
<sequence>MDPCAARINPSTTTTGAAYNHRWRRQTSYGDAEDSRVAPSSLFSPTTTTRSSTQSSSLEYHQRGMNSAPSYYGASVTSPARSPSFASDRFSIQSESPRTSTVHPSPVAEARVMDDKLGSLRLDADGSGGLSLTTLGADDHTGWSFGDVGGAGYGFGYGASGGGVGANGRSATAPSANGYAGYPPQGVQHPTTAAGVSTQQQQPQSYGHYSTAGHAMLPPPVPAYNAVSDPSLQMSTLGRSLSEAPYPSRQAGYPYQSPAAPQQLPGFSSHMASAHAGAAPSPQYPSYHLPVPQYPSAMGYGAQGYGAGGSYSSSAPSGGNAFGNAALPSLLAPGSNRSSTSSASSHASSVSSGSLVKQEQSPSPMPDYLSRSYPYQQSTQSVPLPSTSAPAYPQSRPTTAPYSTGSTFASQYQNSAQYQYHTHYHQHTHQYGPNGQLLPIAGGYGSANLASHYPTAHSIQPSQLYASHQPRTSPAPRGRGRCGV</sequence>
<feature type="region of interest" description="Disordered" evidence="1">
    <location>
        <begin position="1"/>
        <end position="60"/>
    </location>
</feature>
<comment type="caution">
    <text evidence="2">The sequence shown here is derived from an EMBL/GenBank/DDBJ whole genome shotgun (WGS) entry which is preliminary data.</text>
</comment>
<feature type="region of interest" description="Disordered" evidence="1">
    <location>
        <begin position="464"/>
        <end position="484"/>
    </location>
</feature>
<feature type="region of interest" description="Disordered" evidence="1">
    <location>
        <begin position="333"/>
        <end position="407"/>
    </location>
</feature>
<protein>
    <submittedName>
        <fullName evidence="2">Uncharacterized protein</fullName>
    </submittedName>
</protein>
<feature type="compositionally biased region" description="Low complexity" evidence="1">
    <location>
        <begin position="268"/>
        <end position="280"/>
    </location>
</feature>
<dbReference type="Proteomes" id="UP001212841">
    <property type="component" value="Unassembled WGS sequence"/>
</dbReference>
<name>A0AAD5SP13_9FUNG</name>
<reference evidence="2" key="1">
    <citation type="submission" date="2020-05" db="EMBL/GenBank/DDBJ databases">
        <title>Phylogenomic resolution of chytrid fungi.</title>
        <authorList>
            <person name="Stajich J.E."/>
            <person name="Amses K."/>
            <person name="Simmons R."/>
            <person name="Seto K."/>
            <person name="Myers J."/>
            <person name="Bonds A."/>
            <person name="Quandt C.A."/>
            <person name="Barry K."/>
            <person name="Liu P."/>
            <person name="Grigoriev I."/>
            <person name="Longcore J.E."/>
            <person name="James T.Y."/>
        </authorList>
    </citation>
    <scope>NUCLEOTIDE SEQUENCE</scope>
    <source>
        <strain evidence="2">JEL0318</strain>
    </source>
</reference>
<feature type="region of interest" description="Disordered" evidence="1">
    <location>
        <begin position="242"/>
        <end position="280"/>
    </location>
</feature>
<evidence type="ECO:0000313" key="2">
    <source>
        <dbReference type="EMBL" id="KAJ3055249.1"/>
    </source>
</evidence>
<dbReference type="AlphaFoldDB" id="A0AAD5SP13"/>
<feature type="compositionally biased region" description="Polar residues" evidence="1">
    <location>
        <begin position="373"/>
        <end position="407"/>
    </location>
</feature>
<feature type="region of interest" description="Disordered" evidence="1">
    <location>
        <begin position="83"/>
        <end position="107"/>
    </location>
</feature>
<feature type="compositionally biased region" description="Polar residues" evidence="1">
    <location>
        <begin position="83"/>
        <end position="103"/>
    </location>
</feature>
<keyword evidence="3" id="KW-1185">Reference proteome</keyword>
<evidence type="ECO:0000313" key="3">
    <source>
        <dbReference type="Proteomes" id="UP001212841"/>
    </source>
</evidence>
<feature type="compositionally biased region" description="Low complexity" evidence="1">
    <location>
        <begin position="40"/>
        <end position="57"/>
    </location>
</feature>